<proteinExistence type="predicted"/>
<dbReference type="EMBL" id="PQXO01001704">
    <property type="protein sequence ID" value="TGO80738.1"/>
    <property type="molecule type" value="Genomic_DNA"/>
</dbReference>
<evidence type="ECO:0000313" key="1">
    <source>
        <dbReference type="EMBL" id="TGO80738.1"/>
    </source>
</evidence>
<organism evidence="1 2">
    <name type="scientific">Botrytis porri</name>
    <dbReference type="NCBI Taxonomy" id="87229"/>
    <lineage>
        <taxon>Eukaryota</taxon>
        <taxon>Fungi</taxon>
        <taxon>Dikarya</taxon>
        <taxon>Ascomycota</taxon>
        <taxon>Pezizomycotina</taxon>
        <taxon>Leotiomycetes</taxon>
        <taxon>Helotiales</taxon>
        <taxon>Sclerotiniaceae</taxon>
        <taxon>Botrytis</taxon>
    </lineage>
</organism>
<accession>A0A4Z1K501</accession>
<sequence length="63" mass="7309">MINSKRDFFDLLENVSCRLRVPFRSHLLTLVKLTGWIKEIQHCHQGHEPQAIPSPSHRYGLAS</sequence>
<dbReference type="AlphaFoldDB" id="A0A4Z1K501"/>
<dbReference type="Proteomes" id="UP000297280">
    <property type="component" value="Unassembled WGS sequence"/>
</dbReference>
<comment type="caution">
    <text evidence="1">The sequence shown here is derived from an EMBL/GenBank/DDBJ whole genome shotgun (WGS) entry which is preliminary data.</text>
</comment>
<protein>
    <submittedName>
        <fullName evidence="1">Uncharacterized protein</fullName>
    </submittedName>
</protein>
<reference evidence="1 2" key="1">
    <citation type="submission" date="2017-12" db="EMBL/GenBank/DDBJ databases">
        <title>Comparative genomics of Botrytis spp.</title>
        <authorList>
            <person name="Valero-Jimenez C.A."/>
            <person name="Tapia P."/>
            <person name="Veloso J."/>
            <person name="Silva-Moreno E."/>
            <person name="Staats M."/>
            <person name="Valdes J.H."/>
            <person name="Van Kan J.A.L."/>
        </authorList>
    </citation>
    <scope>NUCLEOTIDE SEQUENCE [LARGE SCALE GENOMIC DNA]</scope>
    <source>
        <strain evidence="1 2">MUCL3349</strain>
    </source>
</reference>
<gene>
    <name evidence="1" type="ORF">BPOR_1714g00020</name>
</gene>
<name>A0A4Z1K501_9HELO</name>
<evidence type="ECO:0000313" key="2">
    <source>
        <dbReference type="Proteomes" id="UP000297280"/>
    </source>
</evidence>
<keyword evidence="2" id="KW-1185">Reference proteome</keyword>